<dbReference type="AlphaFoldDB" id="A0AA37BMU7"/>
<evidence type="ECO:0000313" key="2">
    <source>
        <dbReference type="Proteomes" id="UP000627984"/>
    </source>
</evidence>
<sequence length="75" mass="8120">MPCSAHLGQPPPIGLTSQITDNNRALNSYLIGPGSIVDDKPYVVERDAPIAMLPAWLTGLLRSASRGSRVWRIHA</sequence>
<dbReference type="RefSeq" id="WP_191897941.1">
    <property type="nucleotide sequence ID" value="NZ_BMQD01000029.1"/>
</dbReference>
<organism evidence="1 2">
    <name type="scientific">Planomonospora parontospora</name>
    <dbReference type="NCBI Taxonomy" id="58119"/>
    <lineage>
        <taxon>Bacteria</taxon>
        <taxon>Bacillati</taxon>
        <taxon>Actinomycetota</taxon>
        <taxon>Actinomycetes</taxon>
        <taxon>Streptosporangiales</taxon>
        <taxon>Streptosporangiaceae</taxon>
        <taxon>Planomonospora</taxon>
    </lineage>
</organism>
<dbReference type="EMBL" id="BMQD01000029">
    <property type="protein sequence ID" value="GGK94049.1"/>
    <property type="molecule type" value="Genomic_DNA"/>
</dbReference>
<accession>A0AA37BMU7</accession>
<reference evidence="1" key="2">
    <citation type="submission" date="2022-09" db="EMBL/GenBank/DDBJ databases">
        <authorList>
            <person name="Sun Q."/>
            <person name="Ohkuma M."/>
        </authorList>
    </citation>
    <scope>NUCLEOTIDE SEQUENCE</scope>
    <source>
        <strain evidence="1">JCM 3093</strain>
    </source>
</reference>
<name>A0AA37BMU7_9ACTN</name>
<reference evidence="1" key="1">
    <citation type="journal article" date="2014" name="Int. J. Syst. Evol. Microbiol.">
        <title>Complete genome sequence of Corynebacterium casei LMG S-19264T (=DSM 44701T), isolated from a smear-ripened cheese.</title>
        <authorList>
            <consortium name="US DOE Joint Genome Institute (JGI-PGF)"/>
            <person name="Walter F."/>
            <person name="Albersmeier A."/>
            <person name="Kalinowski J."/>
            <person name="Ruckert C."/>
        </authorList>
    </citation>
    <scope>NUCLEOTIDE SEQUENCE</scope>
    <source>
        <strain evidence="1">JCM 3093</strain>
    </source>
</reference>
<protein>
    <submittedName>
        <fullName evidence="1">Uncharacterized protein</fullName>
    </submittedName>
</protein>
<proteinExistence type="predicted"/>
<dbReference type="Proteomes" id="UP000627984">
    <property type="component" value="Unassembled WGS sequence"/>
</dbReference>
<evidence type="ECO:0000313" key="1">
    <source>
        <dbReference type="EMBL" id="GGK94049.1"/>
    </source>
</evidence>
<comment type="caution">
    <text evidence="1">The sequence shown here is derived from an EMBL/GenBank/DDBJ whole genome shotgun (WGS) entry which is preliminary data.</text>
</comment>
<gene>
    <name evidence="1" type="ORF">GCM10010126_61780</name>
</gene>